<dbReference type="STRING" id="990268.JCM19235_367"/>
<reference evidence="8 9" key="2">
    <citation type="submission" date="2014-09" db="EMBL/GenBank/DDBJ databases">
        <authorList>
            <consortium name="NBRP consortium"/>
            <person name="Sawabe T."/>
            <person name="Meirelles P."/>
            <person name="Nakanishi M."/>
            <person name="Sayaka M."/>
            <person name="Hattori M."/>
            <person name="Ohkuma M."/>
        </authorList>
    </citation>
    <scope>NUCLEOTIDE SEQUENCE [LARGE SCALE GENOMIC DNA]</scope>
    <source>
        <strain evidence="9">JCM19235</strain>
    </source>
</reference>
<sequence length="550" mass="62426">MFPVIIFLIAYLFKVVVVGQSFYAGDTESYLRIATNDGVILFTFILLAIAVRNLSLPWSLLAKGTMFLIFLLYVVDAFIIYWFKTRLYISDYDKYASDIHLAMSGMGWQYYAFLLFLFGLFYRFMMSKGVKVGRQVAVLLVVTMGSLMVVSNAKPNSVRNVFYVNLFKVNINDGYRERYSDSFIAGLSYEPTVLCKPSKVITPEKILIVVIESWSNYHSQYFGGEENWTPHLDELASQNVALKRFYANGFSTEDGLYSMLMGEPMLANSPIGKLNGINDLSLLENQRQSLIEELNDKGYATHFITSGSLDFVNKATWLTNIGFSKLIDQADFSQDLERYLFSSVNDEILFERAYDEISVLNGKQFVVVENVTTHAPFVVPVDGESVISEERAFNYTDKYAARFIEKAKDDNWMIIVVSDHRAMTQLTDLEKRTEGIMASSRVPAFLVWNDIQFELDTTMQQSDLLSGLVNAMDGRSCYGDLQSAYIPIEQAKSAECIVHKRGDDRALISLKCEGHNVNVQLSGDDTRQVEGVEMPLAVNIVNYLRVRQMH</sequence>
<evidence type="ECO:0000256" key="2">
    <source>
        <dbReference type="ARBA" id="ARBA00022475"/>
    </source>
</evidence>
<dbReference type="Proteomes" id="UP000029228">
    <property type="component" value="Unassembled WGS sequence"/>
</dbReference>
<dbReference type="EC" id="2.7.8.20" evidence="8"/>
<dbReference type="CDD" id="cd16015">
    <property type="entry name" value="LTA_synthase"/>
    <property type="match status" value="1"/>
</dbReference>
<feature type="transmembrane region" description="Helical" evidence="6">
    <location>
        <begin position="29"/>
        <end position="51"/>
    </location>
</feature>
<comment type="caution">
    <text evidence="8">The sequence shown here is derived from an EMBL/GenBank/DDBJ whole genome shotgun (WGS) entry which is preliminary data.</text>
</comment>
<evidence type="ECO:0000256" key="6">
    <source>
        <dbReference type="SAM" id="Phobius"/>
    </source>
</evidence>
<evidence type="ECO:0000313" key="8">
    <source>
        <dbReference type="EMBL" id="GAL21092.1"/>
    </source>
</evidence>
<dbReference type="InterPro" id="IPR017850">
    <property type="entry name" value="Alkaline_phosphatase_core_sf"/>
</dbReference>
<organism evidence="8 9">
    <name type="scientific">Vibrio maritimus</name>
    <dbReference type="NCBI Taxonomy" id="990268"/>
    <lineage>
        <taxon>Bacteria</taxon>
        <taxon>Pseudomonadati</taxon>
        <taxon>Pseudomonadota</taxon>
        <taxon>Gammaproteobacteria</taxon>
        <taxon>Vibrionales</taxon>
        <taxon>Vibrionaceae</taxon>
        <taxon>Vibrio</taxon>
    </lineage>
</organism>
<keyword evidence="5 6" id="KW-0472">Membrane</keyword>
<keyword evidence="4 6" id="KW-1133">Transmembrane helix</keyword>
<dbReference type="AlphaFoldDB" id="A0A090SNY0"/>
<keyword evidence="3 6" id="KW-0812">Transmembrane</keyword>
<comment type="subcellular location">
    <subcellularLocation>
        <location evidence="1">Cell membrane</location>
        <topology evidence="1">Multi-pass membrane protein</topology>
    </subcellularLocation>
</comment>
<dbReference type="InterPro" id="IPR050448">
    <property type="entry name" value="OpgB/LTA_synthase_biosynth"/>
</dbReference>
<dbReference type="GO" id="GO:0005886">
    <property type="term" value="C:plasma membrane"/>
    <property type="evidence" value="ECO:0007669"/>
    <property type="project" value="UniProtKB-SubCell"/>
</dbReference>
<dbReference type="PANTHER" id="PTHR47371">
    <property type="entry name" value="LIPOTEICHOIC ACID SYNTHASE"/>
    <property type="match status" value="1"/>
</dbReference>
<dbReference type="OrthoDB" id="9760224at2"/>
<gene>
    <name evidence="8" type="ORF">JCM19235_367</name>
</gene>
<dbReference type="GO" id="GO:0008960">
    <property type="term" value="F:phosphatidylglycerol-membrane-oligosaccharide glycerophosphotransferase activity"/>
    <property type="evidence" value="ECO:0007669"/>
    <property type="project" value="UniProtKB-EC"/>
</dbReference>
<evidence type="ECO:0000256" key="3">
    <source>
        <dbReference type="ARBA" id="ARBA00022692"/>
    </source>
</evidence>
<protein>
    <submittedName>
        <fullName evidence="8">Phosphoglycerol transferase I</fullName>
        <ecNumber evidence="8">2.7.8.20</ecNumber>
    </submittedName>
</protein>
<accession>A0A090SNY0</accession>
<dbReference type="PANTHER" id="PTHR47371:SF3">
    <property type="entry name" value="PHOSPHOGLYCEROL TRANSFERASE I"/>
    <property type="match status" value="1"/>
</dbReference>
<feature type="domain" description="Sulfatase N-terminal" evidence="7">
    <location>
        <begin position="206"/>
        <end position="472"/>
    </location>
</feature>
<evidence type="ECO:0000256" key="1">
    <source>
        <dbReference type="ARBA" id="ARBA00004651"/>
    </source>
</evidence>
<evidence type="ECO:0000256" key="5">
    <source>
        <dbReference type="ARBA" id="ARBA00023136"/>
    </source>
</evidence>
<feature type="transmembrane region" description="Helical" evidence="6">
    <location>
        <begin position="136"/>
        <end position="153"/>
    </location>
</feature>
<evidence type="ECO:0000259" key="7">
    <source>
        <dbReference type="Pfam" id="PF00884"/>
    </source>
</evidence>
<keyword evidence="9" id="KW-1185">Reference proteome</keyword>
<dbReference type="Pfam" id="PF00884">
    <property type="entry name" value="Sulfatase"/>
    <property type="match status" value="1"/>
</dbReference>
<dbReference type="InterPro" id="IPR000917">
    <property type="entry name" value="Sulfatase_N"/>
</dbReference>
<feature type="transmembrane region" description="Helical" evidence="6">
    <location>
        <begin position="60"/>
        <end position="83"/>
    </location>
</feature>
<feature type="transmembrane region" description="Helical" evidence="6">
    <location>
        <begin position="108"/>
        <end position="124"/>
    </location>
</feature>
<reference evidence="8 9" key="1">
    <citation type="submission" date="2014-09" db="EMBL/GenBank/DDBJ databases">
        <title>Vibrio maritimus JCM 19235. (C45) whole genome shotgun sequence.</title>
        <authorList>
            <person name="Sawabe T."/>
            <person name="Meirelles P."/>
            <person name="Nakanishi M."/>
            <person name="Sayaka M."/>
            <person name="Hattori M."/>
            <person name="Ohkuma M."/>
        </authorList>
    </citation>
    <scope>NUCLEOTIDE SEQUENCE [LARGE SCALE GENOMIC DNA]</scope>
    <source>
        <strain evidence="9">JCM19235</strain>
    </source>
</reference>
<name>A0A090SNY0_9VIBR</name>
<evidence type="ECO:0000256" key="4">
    <source>
        <dbReference type="ARBA" id="ARBA00022989"/>
    </source>
</evidence>
<proteinExistence type="predicted"/>
<evidence type="ECO:0000313" key="9">
    <source>
        <dbReference type="Proteomes" id="UP000029228"/>
    </source>
</evidence>
<dbReference type="EMBL" id="BBMR01000007">
    <property type="protein sequence ID" value="GAL21092.1"/>
    <property type="molecule type" value="Genomic_DNA"/>
</dbReference>
<dbReference type="Gene3D" id="3.40.720.10">
    <property type="entry name" value="Alkaline Phosphatase, subunit A"/>
    <property type="match status" value="1"/>
</dbReference>
<dbReference type="SUPFAM" id="SSF53649">
    <property type="entry name" value="Alkaline phosphatase-like"/>
    <property type="match status" value="1"/>
</dbReference>
<keyword evidence="8" id="KW-0808">Transferase</keyword>
<keyword evidence="2" id="KW-1003">Cell membrane</keyword>